<keyword evidence="3" id="KW-0233">DNA recombination</keyword>
<dbReference type="Pfam" id="PF00589">
    <property type="entry name" value="Phage_integrase"/>
    <property type="match status" value="1"/>
</dbReference>
<evidence type="ECO:0000313" key="6">
    <source>
        <dbReference type="EMBL" id="KPA87867.1"/>
    </source>
</evidence>
<reference evidence="6 7" key="1">
    <citation type="journal article" date="2015" name="PLoS ONE">
        <title>Rice-Infecting Pseudomonas Genomes Are Highly Accessorized and Harbor Multiple Putative Virulence Mechanisms to Cause Sheath Brown Rot.</title>
        <authorList>
            <person name="Quibod I.L."/>
            <person name="Grande G."/>
            <person name="Oreiro E.G."/>
            <person name="Borja F.N."/>
            <person name="Dossa G.S."/>
            <person name="Mauleon R."/>
            <person name="Cruz C.V."/>
            <person name="Oliva R."/>
        </authorList>
    </citation>
    <scope>NUCLEOTIDE SEQUENCE [LARGE SCALE GENOMIC DNA]</scope>
    <source>
        <strain evidence="6 7">IRRI 6609</strain>
    </source>
</reference>
<keyword evidence="2 4" id="KW-0238">DNA-binding</keyword>
<evidence type="ECO:0000259" key="5">
    <source>
        <dbReference type="PROSITE" id="PS51900"/>
    </source>
</evidence>
<comment type="caution">
    <text evidence="6">The sequence shown here is derived from an EMBL/GenBank/DDBJ whole genome shotgun (WGS) entry which is preliminary data.</text>
</comment>
<dbReference type="GO" id="GO:0003677">
    <property type="term" value="F:DNA binding"/>
    <property type="evidence" value="ECO:0007669"/>
    <property type="project" value="UniProtKB-UniRule"/>
</dbReference>
<dbReference type="PROSITE" id="PS51900">
    <property type="entry name" value="CB"/>
    <property type="match status" value="1"/>
</dbReference>
<dbReference type="InterPro" id="IPR044068">
    <property type="entry name" value="CB"/>
</dbReference>
<evidence type="ECO:0000313" key="7">
    <source>
        <dbReference type="Proteomes" id="UP000037931"/>
    </source>
</evidence>
<keyword evidence="1" id="KW-0229">DNA integration</keyword>
<evidence type="ECO:0000256" key="2">
    <source>
        <dbReference type="ARBA" id="ARBA00023125"/>
    </source>
</evidence>
<accession>A0A0N0E1M3</accession>
<dbReference type="RefSeq" id="WP_054064312.1">
    <property type="nucleotide sequence ID" value="NZ_JSYZ01000025.1"/>
</dbReference>
<dbReference type="AlphaFoldDB" id="A0A0N0E1M3"/>
<evidence type="ECO:0000256" key="1">
    <source>
        <dbReference type="ARBA" id="ARBA00022908"/>
    </source>
</evidence>
<evidence type="ECO:0000256" key="4">
    <source>
        <dbReference type="PROSITE-ProRule" id="PRU01248"/>
    </source>
</evidence>
<dbReference type="Gene3D" id="1.10.443.10">
    <property type="entry name" value="Intergrase catalytic core"/>
    <property type="match status" value="1"/>
</dbReference>
<protein>
    <submittedName>
        <fullName evidence="6">Phage integrase family protein</fullName>
    </submittedName>
</protein>
<dbReference type="Proteomes" id="UP000037931">
    <property type="component" value="Unassembled WGS sequence"/>
</dbReference>
<dbReference type="SUPFAM" id="SSF56349">
    <property type="entry name" value="DNA breaking-rejoining enzymes"/>
    <property type="match status" value="1"/>
</dbReference>
<dbReference type="InterPro" id="IPR010998">
    <property type="entry name" value="Integrase_recombinase_N"/>
</dbReference>
<keyword evidence="7" id="KW-1185">Reference proteome</keyword>
<dbReference type="InterPro" id="IPR011010">
    <property type="entry name" value="DNA_brk_join_enz"/>
</dbReference>
<dbReference type="GO" id="GO:0015074">
    <property type="term" value="P:DNA integration"/>
    <property type="evidence" value="ECO:0007669"/>
    <property type="project" value="UniProtKB-KW"/>
</dbReference>
<dbReference type="EMBL" id="JSYZ01000025">
    <property type="protein sequence ID" value="KPA87867.1"/>
    <property type="molecule type" value="Genomic_DNA"/>
</dbReference>
<dbReference type="InterPro" id="IPR013762">
    <property type="entry name" value="Integrase-like_cat_sf"/>
</dbReference>
<name>A0A0N0E1M3_9PSED</name>
<dbReference type="InterPro" id="IPR002104">
    <property type="entry name" value="Integrase_catalytic"/>
</dbReference>
<sequence>MARRKAANLDLPPRMIRRIRTLKSGKVLTCYYYCGKTPEGKRVETPLGTNLDEAKVEWARLDRKAVPKPVHLMDRLFDEYEGRVMPGLKKGTRDDYTKGLKKLREAFSGAPVEAITTQVLAQYRDGRTAKVRANRELALLSTIFTHAREWGFTTQANPCLGLRRNKEVPRDFYAGEAVWDAVYAVAPQELKDAMDLAYLTGQRPSDVIKTSSLDLNNGFLSIVQGKTEKRLRIRLHDGESESALSRFIDELLERKNLAGIKNSILITNQSGLRMSYPMLRNRWDEAREKAASMAAADGDDELAATIRKFQFRDIRPKAASEIEDIGHASRLLGHSKEEMTKKVYRRVGEIVSPTK</sequence>
<gene>
    <name evidence="6" type="ORF">PF66_05443</name>
</gene>
<dbReference type="PATRIC" id="fig|50340.43.peg.3156"/>
<feature type="domain" description="Core-binding (CB)" evidence="5">
    <location>
        <begin position="67"/>
        <end position="148"/>
    </location>
</feature>
<dbReference type="GO" id="GO:0006310">
    <property type="term" value="P:DNA recombination"/>
    <property type="evidence" value="ECO:0007669"/>
    <property type="project" value="UniProtKB-KW"/>
</dbReference>
<dbReference type="STRING" id="50340.PF66_05443"/>
<organism evidence="6 7">
    <name type="scientific">Pseudomonas asplenii</name>
    <dbReference type="NCBI Taxonomy" id="53407"/>
    <lineage>
        <taxon>Bacteria</taxon>
        <taxon>Pseudomonadati</taxon>
        <taxon>Pseudomonadota</taxon>
        <taxon>Gammaproteobacteria</taxon>
        <taxon>Pseudomonadales</taxon>
        <taxon>Pseudomonadaceae</taxon>
        <taxon>Pseudomonas</taxon>
    </lineage>
</organism>
<dbReference type="OrthoDB" id="662444at2"/>
<proteinExistence type="predicted"/>
<evidence type="ECO:0000256" key="3">
    <source>
        <dbReference type="ARBA" id="ARBA00023172"/>
    </source>
</evidence>
<dbReference type="Gene3D" id="1.10.150.130">
    <property type="match status" value="1"/>
</dbReference>